<feature type="transmembrane region" description="Helical" evidence="1">
    <location>
        <begin position="20"/>
        <end position="39"/>
    </location>
</feature>
<organism evidence="2 3">
    <name type="scientific">Evansella caseinilytica</name>
    <dbReference type="NCBI Taxonomy" id="1503961"/>
    <lineage>
        <taxon>Bacteria</taxon>
        <taxon>Bacillati</taxon>
        <taxon>Bacillota</taxon>
        <taxon>Bacilli</taxon>
        <taxon>Bacillales</taxon>
        <taxon>Bacillaceae</taxon>
        <taxon>Evansella</taxon>
    </lineage>
</organism>
<feature type="transmembrane region" description="Helical" evidence="1">
    <location>
        <begin position="51"/>
        <end position="74"/>
    </location>
</feature>
<evidence type="ECO:0000256" key="1">
    <source>
        <dbReference type="SAM" id="Phobius"/>
    </source>
</evidence>
<evidence type="ECO:0000313" key="2">
    <source>
        <dbReference type="EMBL" id="SDZ68592.1"/>
    </source>
</evidence>
<keyword evidence="1" id="KW-1133">Transmembrane helix</keyword>
<keyword evidence="3" id="KW-1185">Reference proteome</keyword>
<dbReference type="EMBL" id="FNPI01000037">
    <property type="protein sequence ID" value="SDZ68592.1"/>
    <property type="molecule type" value="Genomic_DNA"/>
</dbReference>
<gene>
    <name evidence="2" type="ORF">SAMN05421736_1371</name>
</gene>
<dbReference type="InterPro" id="IPR045919">
    <property type="entry name" value="DUF6338"/>
</dbReference>
<reference evidence="3" key="1">
    <citation type="submission" date="2016-10" db="EMBL/GenBank/DDBJ databases">
        <authorList>
            <person name="Varghese N."/>
            <person name="Submissions S."/>
        </authorList>
    </citation>
    <scope>NUCLEOTIDE SEQUENCE [LARGE SCALE GENOMIC DNA]</scope>
    <source>
        <strain evidence="3">SP</strain>
    </source>
</reference>
<dbReference type="Pfam" id="PF19865">
    <property type="entry name" value="DUF6338"/>
    <property type="match status" value="1"/>
</dbReference>
<proteinExistence type="predicted"/>
<name>A0A1H3V1N0_9BACI</name>
<protein>
    <submittedName>
        <fullName evidence="2">Uncharacterized protein</fullName>
    </submittedName>
</protein>
<dbReference type="Proteomes" id="UP000198935">
    <property type="component" value="Unassembled WGS sequence"/>
</dbReference>
<sequence>MSSAYSSIVPSRNSDSQSTLLRFLVFSLLNYVLWWWLLYELIMQKYWEDHAISWILLLFTILVISPYVLGLIAGMSTKKEWTRKLLKKVGLNPIHGVPTAWDYVMDRPAWVIITLKDDSTVYGFYGKNSFASSIPNERDIYVEVTYDFEDNKWIPDERSVGIWIPQSEIKHIELFNLTNGGEEGG</sequence>
<accession>A0A1H3V1N0</accession>
<keyword evidence="1" id="KW-0812">Transmembrane</keyword>
<dbReference type="AlphaFoldDB" id="A0A1H3V1N0"/>
<dbReference type="STRING" id="1503961.SAMN05421736_1371"/>
<evidence type="ECO:0000313" key="3">
    <source>
        <dbReference type="Proteomes" id="UP000198935"/>
    </source>
</evidence>
<keyword evidence="1" id="KW-0472">Membrane</keyword>